<dbReference type="CDD" id="cd14748">
    <property type="entry name" value="PBP2_UgpB"/>
    <property type="match status" value="1"/>
</dbReference>
<dbReference type="SUPFAM" id="SSF53850">
    <property type="entry name" value="Periplasmic binding protein-like II"/>
    <property type="match status" value="1"/>
</dbReference>
<dbReference type="RefSeq" id="WP_137638304.1">
    <property type="nucleotide sequence ID" value="NZ_BJDN01000022.1"/>
</dbReference>
<comment type="subcellular location">
    <subcellularLocation>
        <location evidence="1">Cell envelope</location>
    </subcellularLocation>
</comment>
<dbReference type="InterPro" id="IPR006059">
    <property type="entry name" value="SBP"/>
</dbReference>
<keyword evidence="3" id="KW-0813">Transport</keyword>
<dbReference type="PANTHER" id="PTHR43649:SF31">
    <property type="entry name" value="SN-GLYCEROL-3-PHOSPHATE-BINDING PERIPLASMIC PROTEIN UGPB"/>
    <property type="match status" value="1"/>
</dbReference>
<reference evidence="7" key="1">
    <citation type="journal article" date="2019" name="Int. J. Syst. Evol. Microbiol.">
        <title>The Global Catalogue of Microorganisms (GCM) 10K type strain sequencing project: providing services to taxonomists for standard genome sequencing and annotation.</title>
        <authorList>
            <consortium name="The Broad Institute Genomics Platform"/>
            <consortium name="The Broad Institute Genome Sequencing Center for Infectious Disease"/>
            <person name="Wu L."/>
            <person name="Ma J."/>
        </authorList>
    </citation>
    <scope>NUCLEOTIDE SEQUENCE [LARGE SCALE GENOMIC DNA]</scope>
    <source>
        <strain evidence="7">CCM 8925</strain>
    </source>
</reference>
<evidence type="ECO:0000256" key="5">
    <source>
        <dbReference type="SAM" id="SignalP"/>
    </source>
</evidence>
<dbReference type="PROSITE" id="PS51257">
    <property type="entry name" value="PROKAR_LIPOPROTEIN"/>
    <property type="match status" value="1"/>
</dbReference>
<dbReference type="Proteomes" id="UP001597104">
    <property type="component" value="Unassembled WGS sequence"/>
</dbReference>
<evidence type="ECO:0000256" key="1">
    <source>
        <dbReference type="ARBA" id="ARBA00004196"/>
    </source>
</evidence>
<accession>A0ABW3EH48</accession>
<dbReference type="PANTHER" id="PTHR43649">
    <property type="entry name" value="ARABINOSE-BINDING PROTEIN-RELATED"/>
    <property type="match status" value="1"/>
</dbReference>
<dbReference type="EMBL" id="JBHTIO010000060">
    <property type="protein sequence ID" value="MFD0898710.1"/>
    <property type="molecule type" value="Genomic_DNA"/>
</dbReference>
<gene>
    <name evidence="6" type="ORF">ACFQZ7_13390</name>
</gene>
<feature type="chain" id="PRO_5047501729" evidence="5">
    <location>
        <begin position="24"/>
        <end position="420"/>
    </location>
</feature>
<evidence type="ECO:0000313" key="6">
    <source>
        <dbReference type="EMBL" id="MFD0898710.1"/>
    </source>
</evidence>
<feature type="signal peptide" evidence="5">
    <location>
        <begin position="1"/>
        <end position="23"/>
    </location>
</feature>
<protein>
    <submittedName>
        <fullName evidence="6">ABC transporter substrate-binding protein</fullName>
    </submittedName>
</protein>
<evidence type="ECO:0000256" key="4">
    <source>
        <dbReference type="ARBA" id="ARBA00022729"/>
    </source>
</evidence>
<dbReference type="Pfam" id="PF13416">
    <property type="entry name" value="SBP_bac_8"/>
    <property type="match status" value="1"/>
</dbReference>
<evidence type="ECO:0000256" key="2">
    <source>
        <dbReference type="ARBA" id="ARBA00008520"/>
    </source>
</evidence>
<organism evidence="6 7">
    <name type="scientific">Loigolactobacillus binensis</name>
    <dbReference type="NCBI Taxonomy" id="2559922"/>
    <lineage>
        <taxon>Bacteria</taxon>
        <taxon>Bacillati</taxon>
        <taxon>Bacillota</taxon>
        <taxon>Bacilli</taxon>
        <taxon>Lactobacillales</taxon>
        <taxon>Lactobacillaceae</taxon>
        <taxon>Loigolactobacillus</taxon>
    </lineage>
</organism>
<name>A0ABW3EH48_9LACO</name>
<comment type="caution">
    <text evidence="6">The sequence shown here is derived from an EMBL/GenBank/DDBJ whole genome shotgun (WGS) entry which is preliminary data.</text>
</comment>
<keyword evidence="7" id="KW-1185">Reference proteome</keyword>
<proteinExistence type="inferred from homology"/>
<sequence>MKRLRQLLLLGLCLLTTATLLSACVNHQKSSANPRVTVTFWHGMTGANKTTLNKLIHDFNQSQTKYKVVGRSQGNFSNLQQKITAAAKSKTLPTIAQTTYTNVPDYVAGGFVTSFDPYLSQSTLSDIYPAFLQANKYHGKYYTLPFSKSARVLFYNQDLLKQEGLSLPQTWGDIQKMGPALKAKGLTTMVFDQSYDAELDGLVAQSGGHLYPLNGKVTLDHKQTVAATHVIWDMLQNKTATTAGNDGYGSTKFFAGKTLFYSGSSAGISVMQASTPKGMHWATAPLPSYHGKQATAISCNDIALFKSASTAQRKGGAAFVKFLMRKKQTIYWAEKTGYVPLVKSAQKNKGYHQYLAKNPTAKAAVGSLDFGFQDATFPGYYQSRLALLKTIDAMTTEQVSPEKALSHLQTQMTKIIKAAQ</sequence>
<comment type="similarity">
    <text evidence="2">Belongs to the bacterial solute-binding protein 1 family.</text>
</comment>
<evidence type="ECO:0000256" key="3">
    <source>
        <dbReference type="ARBA" id="ARBA00022448"/>
    </source>
</evidence>
<evidence type="ECO:0000313" key="7">
    <source>
        <dbReference type="Proteomes" id="UP001597104"/>
    </source>
</evidence>
<dbReference type="Gene3D" id="3.40.190.10">
    <property type="entry name" value="Periplasmic binding protein-like II"/>
    <property type="match status" value="1"/>
</dbReference>
<dbReference type="InterPro" id="IPR050490">
    <property type="entry name" value="Bact_solute-bd_prot1"/>
</dbReference>
<keyword evidence="4 5" id="KW-0732">Signal</keyword>